<dbReference type="CDD" id="cd22933">
    <property type="entry name" value="HFD_HFI1"/>
    <property type="match status" value="1"/>
</dbReference>
<dbReference type="GO" id="GO:0006357">
    <property type="term" value="P:regulation of transcription by RNA polymerase II"/>
    <property type="evidence" value="ECO:0007669"/>
    <property type="project" value="TreeGrafter"/>
</dbReference>
<dbReference type="PANTHER" id="PTHR21277:SF5">
    <property type="entry name" value="TRANSCRIPTIONAL ADAPTER 1"/>
    <property type="match status" value="1"/>
</dbReference>
<accession>A0A1X0R2B2</accession>
<dbReference type="EMBL" id="KV921929">
    <property type="protein sequence ID" value="ORE06121.1"/>
    <property type="molecule type" value="Genomic_DNA"/>
</dbReference>
<keyword evidence="3" id="KW-0804">Transcription</keyword>
<evidence type="ECO:0000256" key="3">
    <source>
        <dbReference type="ARBA" id="ARBA00023163"/>
    </source>
</evidence>
<reference evidence="6" key="1">
    <citation type="journal article" date="2016" name="Proc. Natl. Acad. Sci. U.S.A.">
        <title>Lipid metabolic changes in an early divergent fungus govern the establishment of a mutualistic symbiosis with endobacteria.</title>
        <authorList>
            <person name="Lastovetsky O.A."/>
            <person name="Gaspar M.L."/>
            <person name="Mondo S.J."/>
            <person name="LaButti K.M."/>
            <person name="Sandor L."/>
            <person name="Grigoriev I.V."/>
            <person name="Henry S.A."/>
            <person name="Pawlowska T.E."/>
        </authorList>
    </citation>
    <scope>NUCLEOTIDE SEQUENCE [LARGE SCALE GENOMIC DNA]</scope>
    <source>
        <strain evidence="6">ATCC 52814</strain>
    </source>
</reference>
<name>A0A1X0R2B2_RHIZD</name>
<evidence type="ECO:0000313" key="6">
    <source>
        <dbReference type="EMBL" id="ORE06121.1"/>
    </source>
</evidence>
<proteinExistence type="predicted"/>
<dbReference type="GO" id="GO:0000124">
    <property type="term" value="C:SAGA complex"/>
    <property type="evidence" value="ECO:0007669"/>
    <property type="project" value="TreeGrafter"/>
</dbReference>
<keyword evidence="2" id="KW-0805">Transcription regulation</keyword>
<dbReference type="GO" id="GO:0003713">
    <property type="term" value="F:transcription coactivator activity"/>
    <property type="evidence" value="ECO:0007669"/>
    <property type="project" value="TreeGrafter"/>
</dbReference>
<dbReference type="OrthoDB" id="10264870at2759"/>
<evidence type="ECO:0000256" key="2">
    <source>
        <dbReference type="ARBA" id="ARBA00023015"/>
    </source>
</evidence>
<dbReference type="Proteomes" id="UP000242414">
    <property type="component" value="Unassembled WGS sequence"/>
</dbReference>
<dbReference type="GO" id="GO:0005634">
    <property type="term" value="C:nucleus"/>
    <property type="evidence" value="ECO:0007669"/>
    <property type="project" value="UniProtKB-SubCell"/>
</dbReference>
<dbReference type="InterPro" id="IPR024738">
    <property type="entry name" value="Hfi1/Tada1"/>
</dbReference>
<organism evidence="6">
    <name type="scientific">Rhizopus microsporus var. microsporus</name>
    <dbReference type="NCBI Taxonomy" id="86635"/>
    <lineage>
        <taxon>Eukaryota</taxon>
        <taxon>Fungi</taxon>
        <taxon>Fungi incertae sedis</taxon>
        <taxon>Mucoromycota</taxon>
        <taxon>Mucoromycotina</taxon>
        <taxon>Mucoromycetes</taxon>
        <taxon>Mucorales</taxon>
        <taxon>Mucorineae</taxon>
        <taxon>Rhizopodaceae</taxon>
        <taxon>Rhizopus</taxon>
    </lineage>
</organism>
<feature type="region of interest" description="Disordered" evidence="5">
    <location>
        <begin position="1"/>
        <end position="25"/>
    </location>
</feature>
<evidence type="ECO:0000256" key="5">
    <source>
        <dbReference type="SAM" id="MobiDB-lite"/>
    </source>
</evidence>
<evidence type="ECO:0000256" key="4">
    <source>
        <dbReference type="ARBA" id="ARBA00023242"/>
    </source>
</evidence>
<gene>
    <name evidence="6" type="ORF">BCV72DRAFT_305789</name>
</gene>
<comment type="subcellular location">
    <subcellularLocation>
        <location evidence="1">Nucleus</location>
    </subcellularLocation>
</comment>
<feature type="compositionally biased region" description="Low complexity" evidence="5">
    <location>
        <begin position="1"/>
        <end position="19"/>
    </location>
</feature>
<evidence type="ECO:0000256" key="1">
    <source>
        <dbReference type="ARBA" id="ARBA00004123"/>
    </source>
</evidence>
<sequence length="363" mass="40048">MSAATTTTTTAAAAATPTTKIEPIEGDDALKDTVKKVSPKSHFTHSTANGRQDVLAIKQQLADALGENGPLYWDALRDFVMGRLNRQEFDFYANLYLSRQHAHLHNAFILSTVHNAQTDTPPPSKHGLVGWAKRKRGKDGLLAEGGQDMDPKKKRLKMDVMALSKADRERLKALVKSGDRNKLKPYVDRLLGTRVSRPPQLPIPLNQLPPTYSQEYSKGLMAPLCIDMKGLPTADALHSRMTSIAIENGLLGGIGEDVVNVMLFAAESYIKSSITSAITKRRINRSIGIKKSVDPEEETVDNTSISLHDLAFSYNITPYVLVEKPLYAEKLTALLSDSEDEVIVDNLNEASDEEYCCPPYISR</sequence>
<dbReference type="AlphaFoldDB" id="A0A1X0R2B2"/>
<dbReference type="VEuPathDB" id="FungiDB:BCV72DRAFT_305789"/>
<dbReference type="Pfam" id="PF12767">
    <property type="entry name" value="SAGA-Tad1"/>
    <property type="match status" value="1"/>
</dbReference>
<evidence type="ECO:0008006" key="7">
    <source>
        <dbReference type="Google" id="ProtNLM"/>
    </source>
</evidence>
<keyword evidence="4" id="KW-0539">Nucleus</keyword>
<protein>
    <recommendedName>
        <fullName evidence="7">Transcriptional regulator of RNA polII, SAGA, subunit-domain-containing protein</fullName>
    </recommendedName>
</protein>
<dbReference type="PANTHER" id="PTHR21277">
    <property type="entry name" value="TRANSCRIPTIONAL ADAPTER 1"/>
    <property type="match status" value="1"/>
</dbReference>